<keyword evidence="1" id="KW-0812">Transmembrane</keyword>
<keyword evidence="3" id="KW-1185">Reference proteome</keyword>
<feature type="transmembrane region" description="Helical" evidence="1">
    <location>
        <begin position="81"/>
        <end position="106"/>
    </location>
</feature>
<protein>
    <submittedName>
        <fullName evidence="2">Uncharacterized protein</fullName>
    </submittedName>
</protein>
<dbReference type="InterPro" id="IPR019235">
    <property type="entry name" value="DUF2178_TM"/>
</dbReference>
<dbReference type="EMBL" id="SMAE01000015">
    <property type="protein sequence ID" value="TCS86382.1"/>
    <property type="molecule type" value="Genomic_DNA"/>
</dbReference>
<evidence type="ECO:0000313" key="3">
    <source>
        <dbReference type="Proteomes" id="UP000294567"/>
    </source>
</evidence>
<comment type="caution">
    <text evidence="2">The sequence shown here is derived from an EMBL/GenBank/DDBJ whole genome shotgun (WGS) entry which is preliminary data.</text>
</comment>
<keyword evidence="1" id="KW-1133">Transmembrane helix</keyword>
<dbReference type="RefSeq" id="WP_132029499.1">
    <property type="nucleotide sequence ID" value="NZ_CP068564.1"/>
</dbReference>
<feature type="transmembrane region" description="Helical" evidence="1">
    <location>
        <begin position="12"/>
        <end position="30"/>
    </location>
</feature>
<evidence type="ECO:0000256" key="1">
    <source>
        <dbReference type="SAM" id="Phobius"/>
    </source>
</evidence>
<name>A0A4R3KPR4_9FIRM</name>
<dbReference type="Proteomes" id="UP000294567">
    <property type="component" value="Unassembled WGS sequence"/>
</dbReference>
<organism evidence="2 3">
    <name type="scientific">Keratinibaculum paraultunense</name>
    <dbReference type="NCBI Taxonomy" id="1278232"/>
    <lineage>
        <taxon>Bacteria</taxon>
        <taxon>Bacillati</taxon>
        <taxon>Bacillota</taxon>
        <taxon>Tissierellia</taxon>
        <taxon>Tissierellales</taxon>
        <taxon>Tepidimicrobiaceae</taxon>
        <taxon>Keratinibaculum</taxon>
    </lineage>
</organism>
<dbReference type="Pfam" id="PF09946">
    <property type="entry name" value="DUF2178"/>
    <property type="match status" value="1"/>
</dbReference>
<proteinExistence type="predicted"/>
<keyword evidence="1" id="KW-0472">Membrane</keyword>
<gene>
    <name evidence="2" type="ORF">EDD65_1153</name>
</gene>
<sequence>MNVKESKTTNTIFLVVGVIIVISGLVLGKISNFNNVRFIISGLVGIGGAFTAISSINLYKIKIHPQKYEEQMSAKYDERNIFIRSNAGYATFILTLCVVGIASIIFLTLDHLWFAIVALGTFIIQIISYWIFVRYYNKKL</sequence>
<reference evidence="2 3" key="1">
    <citation type="submission" date="2019-03" db="EMBL/GenBank/DDBJ databases">
        <title>Genomic Encyclopedia of Type Strains, Phase IV (KMG-IV): sequencing the most valuable type-strain genomes for metagenomic binning, comparative biology and taxonomic classification.</title>
        <authorList>
            <person name="Goeker M."/>
        </authorList>
    </citation>
    <scope>NUCLEOTIDE SEQUENCE [LARGE SCALE GENOMIC DNA]</scope>
    <source>
        <strain evidence="2 3">DSM 26752</strain>
    </source>
</reference>
<evidence type="ECO:0000313" key="2">
    <source>
        <dbReference type="EMBL" id="TCS86382.1"/>
    </source>
</evidence>
<feature type="transmembrane region" description="Helical" evidence="1">
    <location>
        <begin position="112"/>
        <end position="132"/>
    </location>
</feature>
<accession>A0A4R3KPR4</accession>
<dbReference type="AlphaFoldDB" id="A0A4R3KPR4"/>
<feature type="transmembrane region" description="Helical" evidence="1">
    <location>
        <begin position="36"/>
        <end position="60"/>
    </location>
</feature>